<dbReference type="EMBL" id="CP003364">
    <property type="protein sequence ID" value="AGA30117.1"/>
    <property type="molecule type" value="Genomic_DNA"/>
</dbReference>
<gene>
    <name evidence="2" type="ordered locus">Sinac_6006</name>
</gene>
<organism evidence="2 3">
    <name type="scientific">Singulisphaera acidiphila (strain ATCC BAA-1392 / DSM 18658 / VKM B-2454 / MOB10)</name>
    <dbReference type="NCBI Taxonomy" id="886293"/>
    <lineage>
        <taxon>Bacteria</taxon>
        <taxon>Pseudomonadati</taxon>
        <taxon>Planctomycetota</taxon>
        <taxon>Planctomycetia</taxon>
        <taxon>Isosphaerales</taxon>
        <taxon>Isosphaeraceae</taxon>
        <taxon>Singulisphaera</taxon>
    </lineage>
</organism>
<reference evidence="2 3" key="1">
    <citation type="submission" date="2012-02" db="EMBL/GenBank/DDBJ databases">
        <title>Complete sequence of chromosome of Singulisphaera acidiphila DSM 18658.</title>
        <authorList>
            <consortium name="US DOE Joint Genome Institute (JGI-PGF)"/>
            <person name="Lucas S."/>
            <person name="Copeland A."/>
            <person name="Lapidus A."/>
            <person name="Glavina del Rio T."/>
            <person name="Dalin E."/>
            <person name="Tice H."/>
            <person name="Bruce D."/>
            <person name="Goodwin L."/>
            <person name="Pitluck S."/>
            <person name="Peters L."/>
            <person name="Ovchinnikova G."/>
            <person name="Chertkov O."/>
            <person name="Kyrpides N."/>
            <person name="Mavromatis K."/>
            <person name="Ivanova N."/>
            <person name="Brettin T."/>
            <person name="Detter J.C."/>
            <person name="Han C."/>
            <person name="Larimer F."/>
            <person name="Land M."/>
            <person name="Hauser L."/>
            <person name="Markowitz V."/>
            <person name="Cheng J.-F."/>
            <person name="Hugenholtz P."/>
            <person name="Woyke T."/>
            <person name="Wu D."/>
            <person name="Tindall B."/>
            <person name="Pomrenke H."/>
            <person name="Brambilla E."/>
            <person name="Klenk H.-P."/>
            <person name="Eisen J.A."/>
        </authorList>
    </citation>
    <scope>NUCLEOTIDE SEQUENCE [LARGE SCALE GENOMIC DNA]</scope>
    <source>
        <strain evidence="3">ATCC BAA-1392 / DSM 18658 / VKM B-2454 / MOB10</strain>
    </source>
</reference>
<dbReference type="KEGG" id="saci:Sinac_6006"/>
<accession>L0DLJ6</accession>
<feature type="compositionally biased region" description="Low complexity" evidence="1">
    <location>
        <begin position="179"/>
        <end position="192"/>
    </location>
</feature>
<protein>
    <submittedName>
        <fullName evidence="2">Uncharacterized protein</fullName>
    </submittedName>
</protein>
<dbReference type="AlphaFoldDB" id="L0DLJ6"/>
<sequence>MGLLAATLWAQPPVPIPPTGPGPVGPEGFAPRTKRQIRHQAWRDTFIGRPADFIEPPLGSYVQGNFSLMRAKADPHRFTLYRSDFLDGTDRLSPIGAGRFNLMAARLSGWLGPVVIEWSPDEPGLAESRRAAVVAALQGAGLPVIPERVVIGPSVYPGGLGEDAVNYHNIMISRDQRAPTSFTTSPTSTSGFGMSGGGSQ</sequence>
<feature type="region of interest" description="Disordered" evidence="1">
    <location>
        <begin position="177"/>
        <end position="200"/>
    </location>
</feature>
<keyword evidence="3" id="KW-1185">Reference proteome</keyword>
<dbReference type="STRING" id="886293.Sinac_6006"/>
<evidence type="ECO:0000256" key="1">
    <source>
        <dbReference type="SAM" id="MobiDB-lite"/>
    </source>
</evidence>
<dbReference type="eggNOG" id="ENOG5033YY1">
    <property type="taxonomic scope" value="Bacteria"/>
</dbReference>
<proteinExistence type="predicted"/>
<dbReference type="Proteomes" id="UP000010798">
    <property type="component" value="Chromosome"/>
</dbReference>
<evidence type="ECO:0000313" key="2">
    <source>
        <dbReference type="EMBL" id="AGA30117.1"/>
    </source>
</evidence>
<dbReference type="HOGENOM" id="CLU_1365428_0_0_0"/>
<name>L0DLJ6_SINAD</name>
<evidence type="ECO:0000313" key="3">
    <source>
        <dbReference type="Proteomes" id="UP000010798"/>
    </source>
</evidence>
<dbReference type="OrthoDB" id="289252at2"/>